<evidence type="ECO:0000313" key="9">
    <source>
        <dbReference type="EMBL" id="KAJ03490.1"/>
    </source>
</evidence>
<organism evidence="9 10">
    <name type="scientific">Sulfitobacter mediterraneus</name>
    <dbReference type="NCBI Taxonomy" id="83219"/>
    <lineage>
        <taxon>Bacteria</taxon>
        <taxon>Pseudomonadati</taxon>
        <taxon>Pseudomonadota</taxon>
        <taxon>Alphaproteobacteria</taxon>
        <taxon>Rhodobacterales</taxon>
        <taxon>Roseobacteraceae</taxon>
        <taxon>Sulfitobacter</taxon>
    </lineage>
</organism>
<protein>
    <submittedName>
        <fullName evidence="9">Glutamate-ammonia-ligase adenylyltransferase</fullName>
    </submittedName>
</protein>
<dbReference type="PANTHER" id="PTHR30621">
    <property type="entry name" value="GLUTAMINE SYNTHETASE ADENYLYLTRANSFERASE"/>
    <property type="match status" value="1"/>
</dbReference>
<dbReference type="SUPFAM" id="SSF81593">
    <property type="entry name" value="Nucleotidyltransferase substrate binding subunit/domain"/>
    <property type="match status" value="2"/>
</dbReference>
<feature type="domain" description="PII-uridylyltransferase/Glutamine-synthetase adenylyltransferase" evidence="8">
    <location>
        <begin position="307"/>
        <end position="440"/>
    </location>
</feature>
<dbReference type="NCBIfam" id="NF008292">
    <property type="entry name" value="PRK11072.1"/>
    <property type="match status" value="1"/>
</dbReference>
<dbReference type="GO" id="GO:0005524">
    <property type="term" value="F:ATP binding"/>
    <property type="evidence" value="ECO:0007669"/>
    <property type="project" value="UniProtKB-KW"/>
</dbReference>
<dbReference type="Pfam" id="PF03710">
    <property type="entry name" value="GlnE"/>
    <property type="match status" value="2"/>
</dbReference>
<keyword evidence="10" id="KW-1185">Reference proteome</keyword>
<keyword evidence="3" id="KW-0547">Nucleotide-binding</keyword>
<evidence type="ECO:0000259" key="7">
    <source>
        <dbReference type="Pfam" id="PF03710"/>
    </source>
</evidence>
<evidence type="ECO:0000256" key="6">
    <source>
        <dbReference type="ARBA" id="ARBA00023268"/>
    </source>
</evidence>
<dbReference type="eggNOG" id="COG1391">
    <property type="taxonomic scope" value="Bacteria"/>
</dbReference>
<dbReference type="InterPro" id="IPR005190">
    <property type="entry name" value="GlnE_rpt_dom"/>
</dbReference>
<evidence type="ECO:0000256" key="3">
    <source>
        <dbReference type="ARBA" id="ARBA00022741"/>
    </source>
</evidence>
<dbReference type="GO" id="GO:0000820">
    <property type="term" value="P:regulation of glutamine family amino acid metabolic process"/>
    <property type="evidence" value="ECO:0007669"/>
    <property type="project" value="TreeGrafter"/>
</dbReference>
<keyword evidence="6" id="KW-0511">Multifunctional enzyme</keyword>
<keyword evidence="1 9" id="KW-0808">Transferase</keyword>
<feature type="domain" description="Glutamate-ammonia ligase adenylyltransferase repeated" evidence="7">
    <location>
        <begin position="44"/>
        <end position="278"/>
    </location>
</feature>
<evidence type="ECO:0000256" key="4">
    <source>
        <dbReference type="ARBA" id="ARBA00022840"/>
    </source>
</evidence>
<evidence type="ECO:0000259" key="8">
    <source>
        <dbReference type="Pfam" id="PF08335"/>
    </source>
</evidence>
<keyword evidence="2 9" id="KW-0548">Nucleotidyltransferase</keyword>
<dbReference type="GO" id="GO:0008882">
    <property type="term" value="F:[glutamate-ammonia-ligase] adenylyltransferase activity"/>
    <property type="evidence" value="ECO:0007669"/>
    <property type="project" value="InterPro"/>
</dbReference>
<evidence type="ECO:0000313" key="10">
    <source>
        <dbReference type="Proteomes" id="UP000027337"/>
    </source>
</evidence>
<evidence type="ECO:0000256" key="2">
    <source>
        <dbReference type="ARBA" id="ARBA00022695"/>
    </source>
</evidence>
<sequence>MTTSHLSSQITRTPRIFDSSRAADAAPLIDGFDPAVAGLVQGAVSAAPYLMGLLEREAEWLRGAVEDPDTAVDAVIAGAAELAASDLADGLRRGKRRVALMAALADLGGAWSLEQVTGALTDYADAACAAALRGGLAAQIRRGKMPGLTEDDLPDAGGMVVLAMGKMGAHELNYSSDIDLICLFDETRFDPDDFHDARTGFVRATRAMSGTLNDLTAEGYVFRTDLRLRPDPAVTPVCMAMEAAERYYESLGRTWERAAYIKARPAAGDLAAGERFLKALRPFVWRRHLDFAAIQDAHDMRLAIREHKGLGGPITLPGHNMKLGRGGIREIEFFTQTRQLIAGGRDPDLRLRGTCESLSVLADKGWVPPDVAEVLTDHYRYHRTVEHRVQMVRDAQTHNLPQSPEGFARLAAMMDKDLPELEADLHERLSAVHELTEGFFAASRAPAPDATKEAAADHVFDHQVLDRWQSYPALRSERGLEIFERLKPDLLARLARAAKPDEALLAFDGFLAGLPAGVQLFSLLKANPQLADLLIDIVSTSPALAVHLSRNAGVFDAVIGGDFFSDWPGQGALTEMLAETLATEPDYEAQLDGTRRWAREWHFRIGVHLLRGLSDAATAGRQYAELARAVLTALWPVVTAQFALRHGPPPGRGAVLLGMGSLGAGRLTATSDLDMLVIYDPDGQDSSEGKRPLASRLYYARLTQAMITAMTAPMAQGRLYEVDMRLRPSGNQGPVATSLSSFESYQKDEAWVWEHLALTRADVVAGPAALSADVAALCAAILRSGRPGDQVLSEVAQMRTRIKAAKAPDGPFDAKIGAGRLQDIELFAQAGALIQGRAAHDIVDGLGAAEASKVITADQRTALQQAYDQCWTLQCAGRLLSAHPVQSDKLGQAGEKFLARTLGCDTFADLETQMTQTYAAAAEMIDTALPVPPTNQANEAT</sequence>
<dbReference type="STRING" id="83219.PM02_09110"/>
<dbReference type="Gene3D" id="3.30.460.10">
    <property type="entry name" value="Beta Polymerase, domain 2"/>
    <property type="match status" value="2"/>
</dbReference>
<keyword evidence="5" id="KW-0460">Magnesium</keyword>
<proteinExistence type="predicted"/>
<name>A0A061SVL6_9RHOB</name>
<dbReference type="NCBIfam" id="NF010706">
    <property type="entry name" value="PRK14108.1"/>
    <property type="match status" value="1"/>
</dbReference>
<evidence type="ECO:0000256" key="5">
    <source>
        <dbReference type="ARBA" id="ARBA00022842"/>
    </source>
</evidence>
<comment type="caution">
    <text evidence="9">The sequence shown here is derived from an EMBL/GenBank/DDBJ whole genome shotgun (WGS) entry which is preliminary data.</text>
</comment>
<reference evidence="9 10" key="1">
    <citation type="journal article" date="2014" name="Genome Announc.">
        <title>Draft Genome Sequences of Two Isolates of the Roseobacter Group, Sulfitobacter sp. Strains 3SOLIMAR09 and 1FIGIMAR09, from Harbors of Mallorca Island (Mediterranean Sea).</title>
        <authorList>
            <person name="Mas-Llado M."/>
            <person name="Pina-Villalonga J.M."/>
            <person name="Brunet-Galmes I."/>
            <person name="Nogales B."/>
            <person name="Bosch R."/>
        </authorList>
    </citation>
    <scope>NUCLEOTIDE SEQUENCE [LARGE SCALE GENOMIC DNA]</scope>
    <source>
        <strain evidence="9 10">1FIGIMAR09</strain>
    </source>
</reference>
<dbReference type="Pfam" id="PF08335">
    <property type="entry name" value="GlnD_UR_UTase"/>
    <property type="match status" value="2"/>
</dbReference>
<feature type="domain" description="Glutamate-ammonia ligase adenylyltransferase repeated" evidence="7">
    <location>
        <begin position="534"/>
        <end position="773"/>
    </location>
</feature>
<keyword evidence="9" id="KW-0436">Ligase</keyword>
<keyword evidence="4" id="KW-0067">ATP-binding</keyword>
<evidence type="ECO:0000256" key="1">
    <source>
        <dbReference type="ARBA" id="ARBA00022679"/>
    </source>
</evidence>
<gene>
    <name evidence="9" type="ORF">PM02_09110</name>
</gene>
<dbReference type="GO" id="GO:0005829">
    <property type="term" value="C:cytosol"/>
    <property type="evidence" value="ECO:0007669"/>
    <property type="project" value="TreeGrafter"/>
</dbReference>
<dbReference type="PANTHER" id="PTHR30621:SF0">
    <property type="entry name" value="BIFUNCTIONAL GLUTAMINE SYNTHETASE ADENYLYLTRANSFERASE_ADENYLYL-REMOVING ENZYME"/>
    <property type="match status" value="1"/>
</dbReference>
<accession>A0A061SVL6</accession>
<dbReference type="InterPro" id="IPR023057">
    <property type="entry name" value="GlnE"/>
</dbReference>
<dbReference type="Proteomes" id="UP000027337">
    <property type="component" value="Unassembled WGS sequence"/>
</dbReference>
<feature type="domain" description="PII-uridylyltransferase/Glutamine-synthetase adenylyltransferase" evidence="8">
    <location>
        <begin position="812"/>
        <end position="925"/>
    </location>
</feature>
<dbReference type="Gene3D" id="1.20.120.330">
    <property type="entry name" value="Nucleotidyltransferases domain 2"/>
    <property type="match status" value="2"/>
</dbReference>
<dbReference type="InterPro" id="IPR013546">
    <property type="entry name" value="PII_UdlTrfase/GS_AdlTrfase"/>
</dbReference>
<dbReference type="GO" id="GO:0016874">
    <property type="term" value="F:ligase activity"/>
    <property type="evidence" value="ECO:0007669"/>
    <property type="project" value="UniProtKB-KW"/>
</dbReference>
<dbReference type="EMBL" id="JEMU01000006">
    <property type="protein sequence ID" value="KAJ03490.1"/>
    <property type="molecule type" value="Genomic_DNA"/>
</dbReference>
<dbReference type="CDD" id="cd05401">
    <property type="entry name" value="NT_GlnE_GlnD_like"/>
    <property type="match status" value="2"/>
</dbReference>
<dbReference type="InterPro" id="IPR043519">
    <property type="entry name" value="NT_sf"/>
</dbReference>
<dbReference type="SUPFAM" id="SSF81301">
    <property type="entry name" value="Nucleotidyltransferase"/>
    <property type="match status" value="2"/>
</dbReference>
<dbReference type="AlphaFoldDB" id="A0A061SVL6"/>